<proteinExistence type="inferred from homology"/>
<dbReference type="NCBIfam" id="NF008213">
    <property type="entry name" value="PRK10976.1"/>
    <property type="match status" value="1"/>
</dbReference>
<dbReference type="InterPro" id="IPR000150">
    <property type="entry name" value="Cof"/>
</dbReference>
<dbReference type="PANTHER" id="PTHR47267:SF4">
    <property type="entry name" value="PYRIDOXAL PHOSPHATE PHOSPHATASE YIGL"/>
    <property type="match status" value="1"/>
</dbReference>
<dbReference type="PROSITE" id="PS01228">
    <property type="entry name" value="COF_1"/>
    <property type="match status" value="1"/>
</dbReference>
<dbReference type="Pfam" id="PF08282">
    <property type="entry name" value="Hydrolase_3"/>
    <property type="match status" value="1"/>
</dbReference>
<dbReference type="RefSeq" id="WP_322543649.1">
    <property type="nucleotide sequence ID" value="NZ_JAOBTT010000001.1"/>
</dbReference>
<dbReference type="EMBL" id="JAOBTT010000001">
    <property type="protein sequence ID" value="MDZ7279871.1"/>
    <property type="molecule type" value="Genomic_DNA"/>
</dbReference>
<dbReference type="NCBIfam" id="TIGR00099">
    <property type="entry name" value="Cof-subfamily"/>
    <property type="match status" value="1"/>
</dbReference>
<evidence type="ECO:0000313" key="7">
    <source>
        <dbReference type="Proteomes" id="UP001288620"/>
    </source>
</evidence>
<comment type="similarity">
    <text evidence="5">Belongs to the HAD-like hydrolase superfamily. Cof family.</text>
</comment>
<dbReference type="NCBIfam" id="TIGR01484">
    <property type="entry name" value="HAD-SF-IIB"/>
    <property type="match status" value="1"/>
</dbReference>
<keyword evidence="4" id="KW-0460">Magnesium</keyword>
<name>A0ABU5LIV5_9GAMM</name>
<evidence type="ECO:0000256" key="1">
    <source>
        <dbReference type="ARBA" id="ARBA00001946"/>
    </source>
</evidence>
<evidence type="ECO:0000256" key="3">
    <source>
        <dbReference type="ARBA" id="ARBA00022801"/>
    </source>
</evidence>
<gene>
    <name evidence="6" type="primary">yigL</name>
    <name evidence="6" type="ORF">N4G40_16570</name>
</gene>
<dbReference type="InterPro" id="IPR006379">
    <property type="entry name" value="HAD-SF_hydro_IIB"/>
</dbReference>
<keyword evidence="7" id="KW-1185">Reference proteome</keyword>
<dbReference type="CDD" id="cd07516">
    <property type="entry name" value="HAD_Pase"/>
    <property type="match status" value="1"/>
</dbReference>
<keyword evidence="3 6" id="KW-0378">Hydrolase</keyword>
<keyword evidence="2" id="KW-0479">Metal-binding</keyword>
<comment type="cofactor">
    <cofactor evidence="1">
        <name>Mg(2+)</name>
        <dbReference type="ChEBI" id="CHEBI:18420"/>
    </cofactor>
</comment>
<dbReference type="Gene3D" id="3.30.1240.10">
    <property type="match status" value="1"/>
</dbReference>
<comment type="caution">
    <text evidence="6">The sequence shown here is derived from an EMBL/GenBank/DDBJ whole genome shotgun (WGS) entry which is preliminary data.</text>
</comment>
<evidence type="ECO:0000256" key="4">
    <source>
        <dbReference type="ARBA" id="ARBA00022842"/>
    </source>
</evidence>
<evidence type="ECO:0000313" key="6">
    <source>
        <dbReference type="EMBL" id="MDZ7279871.1"/>
    </source>
</evidence>
<dbReference type="InterPro" id="IPR023214">
    <property type="entry name" value="HAD_sf"/>
</dbReference>
<dbReference type="PROSITE" id="PS01229">
    <property type="entry name" value="COF_2"/>
    <property type="match status" value="1"/>
</dbReference>
<dbReference type="SFLD" id="SFLDG01144">
    <property type="entry name" value="C2.B.4:_PGP_Like"/>
    <property type="match status" value="1"/>
</dbReference>
<evidence type="ECO:0000256" key="2">
    <source>
        <dbReference type="ARBA" id="ARBA00022723"/>
    </source>
</evidence>
<dbReference type="GO" id="GO:0033883">
    <property type="term" value="F:pyridoxal phosphatase activity"/>
    <property type="evidence" value="ECO:0007669"/>
    <property type="project" value="UniProtKB-EC"/>
</dbReference>
<dbReference type="Proteomes" id="UP001288620">
    <property type="component" value="Unassembled WGS sequence"/>
</dbReference>
<evidence type="ECO:0000256" key="5">
    <source>
        <dbReference type="ARBA" id="ARBA00034778"/>
    </source>
</evidence>
<dbReference type="Gene3D" id="3.40.50.1000">
    <property type="entry name" value="HAD superfamily/HAD-like"/>
    <property type="match status" value="1"/>
</dbReference>
<sequence length="266" mass="29588">MYHIVASDLDGTLLSPDHRLTPFASDTLQALVARDIHFIFATGRHHIDVGQMRDKLAIPAYMITSNGARVHNPAGELVFSHNLDADIAGDLYGLHYQDPEILTHVYRDDEWFINRHAPEEQDYFRESVFMYQVYQPGILPTDNISKVFFTCDDPARLVPLEQAIEARWGDRVNVSFSLPTCLEVMAGGVSKGHALEAVARQLGHALDACIAFGDGMNDVEMLSMAGKGCIMRNAQQRLKDTLPTLEVIGSNAEDAVPHTLRKLFLA</sequence>
<dbReference type="SFLD" id="SFLDS00003">
    <property type="entry name" value="Haloacid_Dehalogenase"/>
    <property type="match status" value="1"/>
</dbReference>
<protein>
    <submittedName>
        <fullName evidence="6">Sugar/pyridoxal phosphate phosphatase YigL</fullName>
        <ecNumber evidence="6">3.1.3.23</ecNumber>
        <ecNumber evidence="6">3.1.3.74</ecNumber>
    </submittedName>
</protein>
<dbReference type="SUPFAM" id="SSF56784">
    <property type="entry name" value="HAD-like"/>
    <property type="match status" value="1"/>
</dbReference>
<dbReference type="EC" id="3.1.3.23" evidence="6"/>
<dbReference type="PANTHER" id="PTHR47267">
    <property type="match status" value="1"/>
</dbReference>
<reference evidence="7" key="1">
    <citation type="submission" date="2023-07" db="EMBL/GenBank/DDBJ databases">
        <title>Structural and functional analysis of rice phyllospheric bacteria for their antimicrobial properties and defense elicitation against blast disease.</title>
        <authorList>
            <person name="Sahu K.P."/>
            <person name="Asharani P."/>
            <person name="Kumar M."/>
            <person name="Reddy B."/>
            <person name="Kumar A."/>
        </authorList>
    </citation>
    <scope>NUCLEOTIDE SEQUENCE [LARGE SCALE GENOMIC DNA]</scope>
    <source>
        <strain evidence="7">OsEp_Plm_30P10</strain>
    </source>
</reference>
<organism evidence="6 7">
    <name type="scientific">Pantoea eucrina</name>
    <dbReference type="NCBI Taxonomy" id="472693"/>
    <lineage>
        <taxon>Bacteria</taxon>
        <taxon>Pseudomonadati</taxon>
        <taxon>Pseudomonadota</taxon>
        <taxon>Gammaproteobacteria</taxon>
        <taxon>Enterobacterales</taxon>
        <taxon>Erwiniaceae</taxon>
        <taxon>Pantoea</taxon>
    </lineage>
</organism>
<dbReference type="InterPro" id="IPR036412">
    <property type="entry name" value="HAD-like_sf"/>
</dbReference>
<dbReference type="SFLD" id="SFLDG01140">
    <property type="entry name" value="C2.B:_Phosphomannomutase_and_P"/>
    <property type="match status" value="1"/>
</dbReference>
<dbReference type="EC" id="3.1.3.74" evidence="6"/>
<dbReference type="GO" id="GO:0050308">
    <property type="term" value="F:sugar-phosphatase activity"/>
    <property type="evidence" value="ECO:0007669"/>
    <property type="project" value="UniProtKB-EC"/>
</dbReference>
<accession>A0ABU5LIV5</accession>